<sequence length="375" mass="43412">MTIDKQDYFKTTYEQSREVFRGHLDPIKKKWPNAVISTKPIGNEADNTIDMIYAEALTENKQVLFFTIGEHGIEGFAGAACTHLFINEYLDRIDPHTTGICLIHALNPWGMRNYRRVTENNVDLNRNYLYDPNSVPKDINDHYSKESDMFLPNGKIADLTQEKRKLYTQLSKALVTTGYSGIKKAKGMGQFEFERGVYYGGKQEEPNTAYLKEIQKKLLSTFARVVHMDWHTALGPANEITMVISDLDGRSEEQLKDTYQLKNILPFSADKVKGDSTHHFHRVRKEEYPDTKLFSALFEFGTFGTGKKAEFREFQTIILENHLYFEGAKKQEDIDWIMNEFKEMFYPDDPEWRDSVIKEARLGIEAVLTAEDMLH</sequence>
<dbReference type="AlphaFoldDB" id="A0AAJ2NP91"/>
<dbReference type="InterPro" id="IPR021259">
    <property type="entry name" value="DUF2817"/>
</dbReference>
<dbReference type="SUPFAM" id="SSF53187">
    <property type="entry name" value="Zn-dependent exopeptidases"/>
    <property type="match status" value="1"/>
</dbReference>
<dbReference type="Pfam" id="PF10994">
    <property type="entry name" value="DUF2817"/>
    <property type="match status" value="1"/>
</dbReference>
<dbReference type="EMBL" id="JAWJAY010000002">
    <property type="protein sequence ID" value="MDV2885971.1"/>
    <property type="molecule type" value="Genomic_DNA"/>
</dbReference>
<dbReference type="Proteomes" id="UP001285636">
    <property type="component" value="Unassembled WGS sequence"/>
</dbReference>
<evidence type="ECO:0000313" key="1">
    <source>
        <dbReference type="EMBL" id="MDV2885971.1"/>
    </source>
</evidence>
<dbReference type="CDD" id="cd06233">
    <property type="entry name" value="M14-like"/>
    <property type="match status" value="1"/>
</dbReference>
<organism evidence="1 2">
    <name type="scientific">Alkalihalophilus pseudofirmus</name>
    <name type="common">Bacillus pseudofirmus</name>
    <dbReference type="NCBI Taxonomy" id="79885"/>
    <lineage>
        <taxon>Bacteria</taxon>
        <taxon>Bacillati</taxon>
        <taxon>Bacillota</taxon>
        <taxon>Bacilli</taxon>
        <taxon>Bacillales</taxon>
        <taxon>Bacillaceae</taxon>
        <taxon>Alkalihalophilus</taxon>
    </lineage>
</organism>
<reference evidence="1" key="1">
    <citation type="submission" date="2023-10" db="EMBL/GenBank/DDBJ databases">
        <title>Screening of Alkalihalophilus pseudofirmusBZ-TG-HK211 and Its Alleviation of Salt Stress on Rapeseed Growth.</title>
        <authorList>
            <person name="Zhao B."/>
            <person name="Guo T."/>
        </authorList>
    </citation>
    <scope>NUCLEOTIDE SEQUENCE</scope>
    <source>
        <strain evidence="1">BZ-TG-HK211</strain>
    </source>
</reference>
<proteinExistence type="predicted"/>
<comment type="caution">
    <text evidence="1">The sequence shown here is derived from an EMBL/GenBank/DDBJ whole genome shotgun (WGS) entry which is preliminary data.</text>
</comment>
<dbReference type="Gene3D" id="3.40.630.10">
    <property type="entry name" value="Zn peptidases"/>
    <property type="match status" value="1"/>
</dbReference>
<name>A0AAJ2NP91_ALKPS</name>
<gene>
    <name evidence="1" type="ORF">RYX45_12345</name>
</gene>
<evidence type="ECO:0000313" key="2">
    <source>
        <dbReference type="Proteomes" id="UP001285636"/>
    </source>
</evidence>
<dbReference type="RefSeq" id="WP_323466896.1">
    <property type="nucleotide sequence ID" value="NZ_CP144224.1"/>
</dbReference>
<accession>A0AAJ2NP91</accession>
<protein>
    <submittedName>
        <fullName evidence="1">M14 family metallopeptidase</fullName>
    </submittedName>
</protein>